<dbReference type="EMBL" id="JAEVFJ010000074">
    <property type="protein sequence ID" value="KAH8073388.1"/>
    <property type="molecule type" value="Genomic_DNA"/>
</dbReference>
<gene>
    <name evidence="1" type="ORF">BXZ70DRAFT_1013235</name>
</gene>
<name>A0A8K0XJI5_9AGAR</name>
<evidence type="ECO:0008006" key="3">
    <source>
        <dbReference type="Google" id="ProtNLM"/>
    </source>
</evidence>
<accession>A0A8K0XJI5</accession>
<proteinExistence type="predicted"/>
<dbReference type="InterPro" id="IPR032675">
    <property type="entry name" value="LRR_dom_sf"/>
</dbReference>
<protein>
    <recommendedName>
        <fullName evidence="3">F-box domain-containing protein</fullName>
    </recommendedName>
</protein>
<dbReference type="AlphaFoldDB" id="A0A8K0XJI5"/>
<organism evidence="1 2">
    <name type="scientific">Cristinia sonorae</name>
    <dbReference type="NCBI Taxonomy" id="1940300"/>
    <lineage>
        <taxon>Eukaryota</taxon>
        <taxon>Fungi</taxon>
        <taxon>Dikarya</taxon>
        <taxon>Basidiomycota</taxon>
        <taxon>Agaricomycotina</taxon>
        <taxon>Agaricomycetes</taxon>
        <taxon>Agaricomycetidae</taxon>
        <taxon>Agaricales</taxon>
        <taxon>Pleurotineae</taxon>
        <taxon>Stephanosporaceae</taxon>
        <taxon>Cristinia</taxon>
    </lineage>
</organism>
<keyword evidence="2" id="KW-1185">Reference proteome</keyword>
<dbReference type="OrthoDB" id="3543113at2759"/>
<evidence type="ECO:0000313" key="1">
    <source>
        <dbReference type="EMBL" id="KAH8073388.1"/>
    </source>
</evidence>
<comment type="caution">
    <text evidence="1">The sequence shown here is derived from an EMBL/GenBank/DDBJ whole genome shotgun (WGS) entry which is preliminary data.</text>
</comment>
<dbReference type="Gene3D" id="3.80.10.10">
    <property type="entry name" value="Ribonuclease Inhibitor"/>
    <property type="match status" value="1"/>
</dbReference>
<dbReference type="Proteomes" id="UP000813824">
    <property type="component" value="Unassembled WGS sequence"/>
</dbReference>
<evidence type="ECO:0000313" key="2">
    <source>
        <dbReference type="Proteomes" id="UP000813824"/>
    </source>
</evidence>
<sequence length="506" mass="55679">MTAKLFREPTLNVMWKGQNGLASLLRSVDIVRAVGNVENLEDENDSRHRLKRPLTSDDAKTLLLYSSRIVTMSLVAVRSVSERLSELQTAPLGTLFPRLKLLCSIATSTSSDAMFVLNCAGQDLRQFDHSSSTSFSPALLNILSQTTPRLTSLKLVAAPPRLELEDDEFVIPRTDHTHLRAVLHQMPELRALHLMTDIDDGLWKTISELPVLEDLKVGSWLQLPFPVNCHALQQVTTFSHLQSLSVFTIDPEYALPSLQAMVFPDIRTIRFIFQIPDNRGCAALFKAIHTCSPTALLTGLRVAIGDIHYQPALNCIIDKASIAPFLLLSQLSHVVLHTPQWILSLDDSDIQDMARAWPNLHTLELKTDYSAHSVFVGSEDQYERPPVITLLGLAPLGSHCPNLSVLTVDICDVTESDVTGGLSGLVDSEPASATGFVATPTQNASLVMISVGRAKVAGAAIPIVATALSKMFTSLMYVHSEQDRDGWREVARRIARANLEMFLRPG</sequence>
<reference evidence="1" key="1">
    <citation type="journal article" date="2021" name="New Phytol.">
        <title>Evolutionary innovations through gain and loss of genes in the ectomycorrhizal Boletales.</title>
        <authorList>
            <person name="Wu G."/>
            <person name="Miyauchi S."/>
            <person name="Morin E."/>
            <person name="Kuo A."/>
            <person name="Drula E."/>
            <person name="Varga T."/>
            <person name="Kohler A."/>
            <person name="Feng B."/>
            <person name="Cao Y."/>
            <person name="Lipzen A."/>
            <person name="Daum C."/>
            <person name="Hundley H."/>
            <person name="Pangilinan J."/>
            <person name="Johnson J."/>
            <person name="Barry K."/>
            <person name="LaButti K."/>
            <person name="Ng V."/>
            <person name="Ahrendt S."/>
            <person name="Min B."/>
            <person name="Choi I.G."/>
            <person name="Park H."/>
            <person name="Plett J.M."/>
            <person name="Magnuson J."/>
            <person name="Spatafora J.W."/>
            <person name="Nagy L.G."/>
            <person name="Henrissat B."/>
            <person name="Grigoriev I.V."/>
            <person name="Yang Z.L."/>
            <person name="Xu J."/>
            <person name="Martin F.M."/>
        </authorList>
    </citation>
    <scope>NUCLEOTIDE SEQUENCE</scope>
    <source>
        <strain evidence="1">KKN 215</strain>
    </source>
</reference>